<keyword evidence="2 4" id="KW-0418">Kinase</keyword>
<evidence type="ECO:0000256" key="3">
    <source>
        <dbReference type="RuleBase" id="RU004046"/>
    </source>
</evidence>
<dbReference type="GO" id="GO:0004340">
    <property type="term" value="F:glucokinase activity"/>
    <property type="evidence" value="ECO:0007669"/>
    <property type="project" value="InterPro"/>
</dbReference>
<dbReference type="Proteomes" id="UP000192906">
    <property type="component" value="Unassembled WGS sequence"/>
</dbReference>
<dbReference type="EMBL" id="FWZU01000001">
    <property type="protein sequence ID" value="SME90188.1"/>
    <property type="molecule type" value="Genomic_DNA"/>
</dbReference>
<dbReference type="RefSeq" id="WP_085097444.1">
    <property type="nucleotide sequence ID" value="NZ_FWZU01000001.1"/>
</dbReference>
<dbReference type="Gene3D" id="3.30.420.40">
    <property type="match status" value="1"/>
</dbReference>
<dbReference type="PANTHER" id="PTHR47363:SF1">
    <property type="entry name" value="GLUCOKINASE"/>
    <property type="match status" value="1"/>
</dbReference>
<protein>
    <submittedName>
        <fullName evidence="4">Glucokinase</fullName>
    </submittedName>
</protein>
<gene>
    <name evidence="4" type="ORF">SAMN06295933_0364</name>
</gene>
<dbReference type="InterPro" id="IPR043129">
    <property type="entry name" value="ATPase_NBD"/>
</dbReference>
<evidence type="ECO:0000256" key="1">
    <source>
        <dbReference type="ARBA" id="ARBA00022679"/>
    </source>
</evidence>
<dbReference type="OrthoDB" id="257751at2"/>
<dbReference type="GO" id="GO:0006096">
    <property type="term" value="P:glycolytic process"/>
    <property type="evidence" value="ECO:0007669"/>
    <property type="project" value="InterPro"/>
</dbReference>
<dbReference type="CDD" id="cd24008">
    <property type="entry name" value="ASKHA_NBD_GLK"/>
    <property type="match status" value="1"/>
</dbReference>
<dbReference type="InterPro" id="IPR003836">
    <property type="entry name" value="Glucokinase"/>
</dbReference>
<keyword evidence="5" id="KW-1185">Reference proteome</keyword>
<dbReference type="Pfam" id="PF02685">
    <property type="entry name" value="Glucokinase"/>
    <property type="match status" value="1"/>
</dbReference>
<reference evidence="5" key="1">
    <citation type="submission" date="2017-04" db="EMBL/GenBank/DDBJ databases">
        <authorList>
            <person name="Varghese N."/>
            <person name="Submissions S."/>
        </authorList>
    </citation>
    <scope>NUCLEOTIDE SEQUENCE [LARGE SCALE GENOMIC DNA]</scope>
    <source>
        <strain evidence="5">K3S</strain>
    </source>
</reference>
<sequence length="316" mass="33999">MSLILAVDIGGTNSRFAAFQVRPDGSLVMKEKVWIPSNSADSFDHLLELLQESDFPYSPQDFDVAVMALAGPIVGGVYCKPTNLKWAVDITKGASVYGFKKASLINDFVAQAYACRTPVVADCAVLQQGTVSPHGTIGVIGAGTGFGHCALVPVPSVGFVPVPSEAGHITFPFENSEELEFCAFVKERIGISYCYGDEIMTGRGLNILHLYLTGEDIAPREVAKSMASGGLTLEWYRKFTARCCRNYALSILATGGLYISGGIVAKNPFIVEHPDFMNEFRDSSSMKELLSRIPVFLNDNQDSGLYGAALLGALAM</sequence>
<evidence type="ECO:0000313" key="4">
    <source>
        <dbReference type="EMBL" id="SME90188.1"/>
    </source>
</evidence>
<dbReference type="AlphaFoldDB" id="A0A1X7C623"/>
<evidence type="ECO:0000256" key="2">
    <source>
        <dbReference type="ARBA" id="ARBA00022777"/>
    </source>
</evidence>
<dbReference type="Gene3D" id="3.40.367.20">
    <property type="match status" value="1"/>
</dbReference>
<dbReference type="GO" id="GO:0005536">
    <property type="term" value="F:D-glucose binding"/>
    <property type="evidence" value="ECO:0007669"/>
    <property type="project" value="InterPro"/>
</dbReference>
<organism evidence="4 5">
    <name type="scientific">Desulfovibrio gilichinskyi</name>
    <dbReference type="NCBI Taxonomy" id="1519643"/>
    <lineage>
        <taxon>Bacteria</taxon>
        <taxon>Pseudomonadati</taxon>
        <taxon>Thermodesulfobacteriota</taxon>
        <taxon>Desulfovibrionia</taxon>
        <taxon>Desulfovibrionales</taxon>
        <taxon>Desulfovibrionaceae</taxon>
        <taxon>Desulfovibrio</taxon>
    </lineage>
</organism>
<name>A0A1X7C623_9BACT</name>
<accession>A0A1X7C623</accession>
<dbReference type="GO" id="GO:0005524">
    <property type="term" value="F:ATP binding"/>
    <property type="evidence" value="ECO:0007669"/>
    <property type="project" value="InterPro"/>
</dbReference>
<dbReference type="PANTHER" id="PTHR47363">
    <property type="entry name" value="GLUCOKINASE"/>
    <property type="match status" value="1"/>
</dbReference>
<proteinExistence type="inferred from homology"/>
<comment type="similarity">
    <text evidence="3">Belongs to the bacterial glucokinase family.</text>
</comment>
<evidence type="ECO:0000313" key="5">
    <source>
        <dbReference type="Proteomes" id="UP000192906"/>
    </source>
</evidence>
<dbReference type="SUPFAM" id="SSF53067">
    <property type="entry name" value="Actin-like ATPase domain"/>
    <property type="match status" value="1"/>
</dbReference>
<dbReference type="STRING" id="1519643.SAMN06295933_0364"/>
<keyword evidence="1" id="KW-0808">Transferase</keyword>